<dbReference type="Pfam" id="PF00149">
    <property type="entry name" value="Metallophos"/>
    <property type="match status" value="1"/>
</dbReference>
<evidence type="ECO:0000256" key="3">
    <source>
        <dbReference type="ARBA" id="ARBA00008234"/>
    </source>
</evidence>
<dbReference type="OrthoDB" id="348678at2759"/>
<evidence type="ECO:0000256" key="10">
    <source>
        <dbReference type="SAM" id="SignalP"/>
    </source>
</evidence>
<reference evidence="13 14" key="1">
    <citation type="journal article" date="2015" name="Genome Biol.">
        <title>Comparative genomics of Steinernema reveals deeply conserved gene regulatory networks.</title>
        <authorList>
            <person name="Dillman A.R."/>
            <person name="Macchietto M."/>
            <person name="Porter C.F."/>
            <person name="Rogers A."/>
            <person name="Williams B."/>
            <person name="Antoshechkin I."/>
            <person name="Lee M.M."/>
            <person name="Goodwin Z."/>
            <person name="Lu X."/>
            <person name="Lewis E.E."/>
            <person name="Goodrich-Blair H."/>
            <person name="Stock S.P."/>
            <person name="Adams B.J."/>
            <person name="Sternberg P.W."/>
            <person name="Mortazavi A."/>
        </authorList>
    </citation>
    <scope>NUCLEOTIDE SEQUENCE [LARGE SCALE GENOMIC DNA]</scope>
    <source>
        <strain evidence="13 14">ALL</strain>
    </source>
</reference>
<keyword evidence="6 10" id="KW-0732">Signal</keyword>
<evidence type="ECO:0000259" key="11">
    <source>
        <dbReference type="Pfam" id="PF00149"/>
    </source>
</evidence>
<evidence type="ECO:0000256" key="9">
    <source>
        <dbReference type="ARBA" id="ARBA00023180"/>
    </source>
</evidence>
<dbReference type="AlphaFoldDB" id="A0A4U5MM06"/>
<accession>A0A4U5MM06</accession>
<keyword evidence="7" id="KW-0378">Hydrolase</keyword>
<keyword evidence="4" id="KW-0964">Secreted</keyword>
<feature type="domain" description="Calcineurin-like phosphoesterase" evidence="11">
    <location>
        <begin position="21"/>
        <end position="264"/>
    </location>
</feature>
<evidence type="ECO:0000313" key="13">
    <source>
        <dbReference type="EMBL" id="TKR70508.1"/>
    </source>
</evidence>
<evidence type="ECO:0000256" key="8">
    <source>
        <dbReference type="ARBA" id="ARBA00022833"/>
    </source>
</evidence>
<proteinExistence type="inferred from homology"/>
<evidence type="ECO:0000256" key="1">
    <source>
        <dbReference type="ARBA" id="ARBA00001947"/>
    </source>
</evidence>
<dbReference type="Pfam" id="PF19272">
    <property type="entry name" value="ASMase_C"/>
    <property type="match status" value="1"/>
</dbReference>
<dbReference type="SUPFAM" id="SSF56300">
    <property type="entry name" value="Metallo-dependent phosphatases"/>
    <property type="match status" value="1"/>
</dbReference>
<comment type="cofactor">
    <cofactor evidence="1">
        <name>Zn(2+)</name>
        <dbReference type="ChEBI" id="CHEBI:29105"/>
    </cofactor>
</comment>
<keyword evidence="9" id="KW-0325">Glycoprotein</keyword>
<protein>
    <submittedName>
        <fullName evidence="13">Uncharacterized protein</fullName>
    </submittedName>
</protein>
<dbReference type="InterPro" id="IPR045473">
    <property type="entry name" value="ASM_C"/>
</dbReference>
<keyword evidence="5" id="KW-0479">Metal-binding</keyword>
<feature type="signal peptide" evidence="10">
    <location>
        <begin position="1"/>
        <end position="17"/>
    </location>
</feature>
<dbReference type="CDD" id="cd00842">
    <property type="entry name" value="MPP_ASMase"/>
    <property type="match status" value="1"/>
</dbReference>
<organism evidence="13 14">
    <name type="scientific">Steinernema carpocapsae</name>
    <name type="common">Entomopathogenic nematode</name>
    <dbReference type="NCBI Taxonomy" id="34508"/>
    <lineage>
        <taxon>Eukaryota</taxon>
        <taxon>Metazoa</taxon>
        <taxon>Ecdysozoa</taxon>
        <taxon>Nematoda</taxon>
        <taxon>Chromadorea</taxon>
        <taxon>Rhabditida</taxon>
        <taxon>Tylenchina</taxon>
        <taxon>Panagrolaimomorpha</taxon>
        <taxon>Strongyloidoidea</taxon>
        <taxon>Steinernematidae</taxon>
        <taxon>Steinernema</taxon>
    </lineage>
</organism>
<evidence type="ECO:0000256" key="4">
    <source>
        <dbReference type="ARBA" id="ARBA00022525"/>
    </source>
</evidence>
<dbReference type="InterPro" id="IPR004843">
    <property type="entry name" value="Calcineurin-like_PHP"/>
</dbReference>
<comment type="subcellular location">
    <subcellularLocation>
        <location evidence="2">Secreted</location>
    </subcellularLocation>
</comment>
<keyword evidence="14" id="KW-1185">Reference proteome</keyword>
<sequence length="447" mass="51610">MWLGLGFILAFSHGSNAKTSKILQLTDFHYDMNYAPTWENGTKRGVFGDYCCDAPEKLVVHAIKNAHDVLPNPDYLFWTGDNVPHIENYTMSYVVKSINSTTTWINTYFKKIQVIPTFGNHDYAPANAFPDQGSVLYKETYELWKHWIGAEAKDTFLKAGYYKLTGKNGEIFLVPNTNLYYQYNNANLTDKTDPGGQFAFLEENLEAAEKANKIVHVIAHIPPGVFDRTPKFTWMTPEYNQRFLDITVKYASTIKWMIFGHHHTDTFHIVKDDKMNPVQMMLMAPAVTPWFSNLDHAGSNNPAFRVFVYDTESWAMKDVLTYYIDLDKLNQNSSSAWQLEYSFKKDYGIQGNVDVASMNKVLEAMKTNEAMFEKYLKYNSVLWKPEKFEGIYRNAQLCSIEFPDFPRYFYCLENTDMKPFTGSVEQMFGPFISRISMLMGAIFVVLM</sequence>
<evidence type="ECO:0000256" key="6">
    <source>
        <dbReference type="ARBA" id="ARBA00022729"/>
    </source>
</evidence>
<dbReference type="InterPro" id="IPR029052">
    <property type="entry name" value="Metallo-depent_PP-like"/>
</dbReference>
<dbReference type="STRING" id="34508.A0A4U5MM06"/>
<dbReference type="Proteomes" id="UP000298663">
    <property type="component" value="Unassembled WGS sequence"/>
</dbReference>
<reference evidence="13 14" key="2">
    <citation type="journal article" date="2019" name="G3 (Bethesda)">
        <title>Hybrid Assembly of the Genome of the Entomopathogenic Nematode Steinernema carpocapsae Identifies the X-Chromosome.</title>
        <authorList>
            <person name="Serra L."/>
            <person name="Macchietto M."/>
            <person name="Macias-Munoz A."/>
            <person name="McGill C.J."/>
            <person name="Rodriguez I.M."/>
            <person name="Rodriguez B."/>
            <person name="Murad R."/>
            <person name="Mortazavi A."/>
        </authorList>
    </citation>
    <scope>NUCLEOTIDE SEQUENCE [LARGE SCALE GENOMIC DNA]</scope>
    <source>
        <strain evidence="13 14">ALL</strain>
    </source>
</reference>
<dbReference type="Gene3D" id="3.60.21.10">
    <property type="match status" value="1"/>
</dbReference>
<comment type="caution">
    <text evidence="13">The sequence shown here is derived from an EMBL/GenBank/DDBJ whole genome shotgun (WGS) entry which is preliminary data.</text>
</comment>
<evidence type="ECO:0000313" key="14">
    <source>
        <dbReference type="Proteomes" id="UP000298663"/>
    </source>
</evidence>
<dbReference type="EMBL" id="AZBU02000007">
    <property type="protein sequence ID" value="TKR70508.1"/>
    <property type="molecule type" value="Genomic_DNA"/>
</dbReference>
<comment type="similarity">
    <text evidence="3">Belongs to the acid sphingomyelinase family.</text>
</comment>
<evidence type="ECO:0000256" key="2">
    <source>
        <dbReference type="ARBA" id="ARBA00004613"/>
    </source>
</evidence>
<dbReference type="GO" id="GO:0005615">
    <property type="term" value="C:extracellular space"/>
    <property type="evidence" value="ECO:0007669"/>
    <property type="project" value="TreeGrafter"/>
</dbReference>
<dbReference type="InterPro" id="IPR041805">
    <property type="entry name" value="ASMase/PPN1_MPP"/>
</dbReference>
<name>A0A4U5MM06_STECR</name>
<feature type="domain" description="Sphingomyelin phosphodiesterase C-terminal" evidence="12">
    <location>
        <begin position="276"/>
        <end position="417"/>
    </location>
</feature>
<gene>
    <name evidence="13" type="ORF">L596_022530</name>
</gene>
<evidence type="ECO:0000256" key="7">
    <source>
        <dbReference type="ARBA" id="ARBA00022801"/>
    </source>
</evidence>
<dbReference type="GO" id="GO:0008081">
    <property type="term" value="F:phosphoric diester hydrolase activity"/>
    <property type="evidence" value="ECO:0007669"/>
    <property type="project" value="TreeGrafter"/>
</dbReference>
<feature type="chain" id="PRO_5020721855" evidence="10">
    <location>
        <begin position="18"/>
        <end position="447"/>
    </location>
</feature>
<evidence type="ECO:0000259" key="12">
    <source>
        <dbReference type="Pfam" id="PF19272"/>
    </source>
</evidence>
<keyword evidence="8" id="KW-0862">Zinc</keyword>
<dbReference type="PANTHER" id="PTHR10340">
    <property type="entry name" value="SPHINGOMYELIN PHOSPHODIESTERASE"/>
    <property type="match status" value="1"/>
</dbReference>
<dbReference type="GO" id="GO:0046872">
    <property type="term" value="F:metal ion binding"/>
    <property type="evidence" value="ECO:0007669"/>
    <property type="project" value="UniProtKB-KW"/>
</dbReference>
<dbReference type="PANTHER" id="PTHR10340:SF57">
    <property type="entry name" value="METALLOPHOS DOMAIN-CONTAINING PROTEIN"/>
    <property type="match status" value="1"/>
</dbReference>
<evidence type="ECO:0000256" key="5">
    <source>
        <dbReference type="ARBA" id="ARBA00022723"/>
    </source>
</evidence>